<dbReference type="AlphaFoldDB" id="A0A643G1M1"/>
<accession>A0A643G1M1</accession>
<dbReference type="Proteomes" id="UP000397656">
    <property type="component" value="Chromosome 2"/>
</dbReference>
<dbReference type="GeneID" id="98403959"/>
<dbReference type="EMBL" id="CP062804">
    <property type="protein sequence ID" value="QOT80468.1"/>
    <property type="molecule type" value="Genomic_DNA"/>
</dbReference>
<evidence type="ECO:0000313" key="2">
    <source>
        <dbReference type="Proteomes" id="UP000397656"/>
    </source>
</evidence>
<protein>
    <submittedName>
        <fullName evidence="1">Uncharacterized protein</fullName>
    </submittedName>
</protein>
<gene>
    <name evidence="1" type="ORF">F7R26_023780</name>
</gene>
<sequence length="63" mass="7242">MQYDPIQLAQLGCILMAVLCTALAIRRNRKRTRVDHRISELERQLRERAPARHDAAGDARIFG</sequence>
<dbReference type="RefSeq" id="WP_150984973.1">
    <property type="nucleotide sequence ID" value="NZ_CP062804.1"/>
</dbReference>
<name>A0A643G1M1_9BURK</name>
<reference evidence="1 2" key="1">
    <citation type="submission" date="2020-10" db="EMBL/GenBank/DDBJ databases">
        <title>Complete genome sequence of Cupriavidus basilensis CCUG 49340T.</title>
        <authorList>
            <person name="Salva-Serra F."/>
            <person name="Donoso R.A."/>
            <person name="Cho K.H."/>
            <person name="Yoo J.A."/>
            <person name="Lee K."/>
            <person name="Yoon S.-H."/>
            <person name="Perez-Pantoja D."/>
            <person name="Moore E.R.B."/>
        </authorList>
    </citation>
    <scope>NUCLEOTIDE SEQUENCE [LARGE SCALE GENOMIC DNA]</scope>
    <source>
        <strain evidence="2">CCUG 49340</strain>
    </source>
</reference>
<proteinExistence type="predicted"/>
<evidence type="ECO:0000313" key="1">
    <source>
        <dbReference type="EMBL" id="QOT80468.1"/>
    </source>
</evidence>
<organism evidence="1 2">
    <name type="scientific">Cupriavidus basilensis</name>
    <dbReference type="NCBI Taxonomy" id="68895"/>
    <lineage>
        <taxon>Bacteria</taxon>
        <taxon>Pseudomonadati</taxon>
        <taxon>Pseudomonadota</taxon>
        <taxon>Betaproteobacteria</taxon>
        <taxon>Burkholderiales</taxon>
        <taxon>Burkholderiaceae</taxon>
        <taxon>Cupriavidus</taxon>
    </lineage>
</organism>